<dbReference type="RefSeq" id="XP_075082005.1">
    <property type="nucleotide sequence ID" value="XM_075225904.1"/>
</dbReference>
<protein>
    <submittedName>
        <fullName evidence="2">Uncharacterized protein LOC107771514</fullName>
    </submittedName>
</protein>
<dbReference type="Proteomes" id="UP000790787">
    <property type="component" value="Chromosome 11"/>
</dbReference>
<gene>
    <name evidence="2" type="primary">LOC107771514</name>
</gene>
<accession>A0AC58SAK0</accession>
<evidence type="ECO:0000313" key="2">
    <source>
        <dbReference type="RefSeq" id="XP_075082005.1"/>
    </source>
</evidence>
<keyword evidence="1" id="KW-1185">Reference proteome</keyword>
<sequence>MARKMELEKQGKMDTIPFQFAAQETDPQQLDTWINPYSASIQGNIFQFQDLTDRGKRVAGNSSNYAYNVPFASSSQCGNISFPQIQNSSPYISAQSEQQNMVVDVQQNPTQAFGQSEAQVTFGESSSSSIMNFWNNLCNSTRPISGPLSTMSTQLNNSSQLELDYPHTNWNTLQYPSNINVSSHNNNHIIQNNDDYSSVQSDARGLNGCSYALEANIMENNQYFVERTQENDSWEWDDTVLNETFSVENFSILD</sequence>
<proteinExistence type="predicted"/>
<reference evidence="2" key="2">
    <citation type="submission" date="2025-08" db="UniProtKB">
        <authorList>
            <consortium name="RefSeq"/>
        </authorList>
    </citation>
    <scope>IDENTIFICATION</scope>
    <source>
        <tissue evidence="2">Leaf</tissue>
    </source>
</reference>
<organism evidence="1 2">
    <name type="scientific">Nicotiana tabacum</name>
    <name type="common">Common tobacco</name>
    <dbReference type="NCBI Taxonomy" id="4097"/>
    <lineage>
        <taxon>Eukaryota</taxon>
        <taxon>Viridiplantae</taxon>
        <taxon>Streptophyta</taxon>
        <taxon>Embryophyta</taxon>
        <taxon>Tracheophyta</taxon>
        <taxon>Spermatophyta</taxon>
        <taxon>Magnoliopsida</taxon>
        <taxon>eudicotyledons</taxon>
        <taxon>Gunneridae</taxon>
        <taxon>Pentapetalae</taxon>
        <taxon>asterids</taxon>
        <taxon>lamiids</taxon>
        <taxon>Solanales</taxon>
        <taxon>Solanaceae</taxon>
        <taxon>Nicotianoideae</taxon>
        <taxon>Nicotianeae</taxon>
        <taxon>Nicotiana</taxon>
    </lineage>
</organism>
<reference evidence="1" key="1">
    <citation type="journal article" date="2014" name="Nat. Commun.">
        <title>The tobacco genome sequence and its comparison with those of tomato and potato.</title>
        <authorList>
            <person name="Sierro N."/>
            <person name="Battey J.N."/>
            <person name="Ouadi S."/>
            <person name="Bakaher N."/>
            <person name="Bovet L."/>
            <person name="Willig A."/>
            <person name="Goepfert S."/>
            <person name="Peitsch M.C."/>
            <person name="Ivanov N.V."/>
        </authorList>
    </citation>
    <scope>NUCLEOTIDE SEQUENCE [LARGE SCALE GENOMIC DNA]</scope>
</reference>
<evidence type="ECO:0000313" key="1">
    <source>
        <dbReference type="Proteomes" id="UP000790787"/>
    </source>
</evidence>
<name>A0AC58SAK0_TOBAC</name>